<dbReference type="PROSITE" id="PS50088">
    <property type="entry name" value="ANK_REPEAT"/>
    <property type="match status" value="1"/>
</dbReference>
<dbReference type="SMART" id="SM00969">
    <property type="entry name" value="SOCS_box"/>
    <property type="match status" value="1"/>
</dbReference>
<evidence type="ECO:0000256" key="1">
    <source>
        <dbReference type="ARBA" id="ARBA00022737"/>
    </source>
</evidence>
<dbReference type="OrthoDB" id="3246549at2759"/>
<dbReference type="Pfam" id="PF07525">
    <property type="entry name" value="SOCS_box"/>
    <property type="match status" value="1"/>
</dbReference>
<evidence type="ECO:0000256" key="3">
    <source>
        <dbReference type="PROSITE-ProRule" id="PRU00023"/>
    </source>
</evidence>
<evidence type="ECO:0000256" key="2">
    <source>
        <dbReference type="ARBA" id="ARBA00023043"/>
    </source>
</evidence>
<dbReference type="Pfam" id="PF12796">
    <property type="entry name" value="Ank_2"/>
    <property type="match status" value="2"/>
</dbReference>
<evidence type="ECO:0000313" key="6">
    <source>
        <dbReference type="Proteomes" id="UP000549394"/>
    </source>
</evidence>
<organism evidence="5 6">
    <name type="scientific">Dimorphilus gyrociliatus</name>
    <dbReference type="NCBI Taxonomy" id="2664684"/>
    <lineage>
        <taxon>Eukaryota</taxon>
        <taxon>Metazoa</taxon>
        <taxon>Spiralia</taxon>
        <taxon>Lophotrochozoa</taxon>
        <taxon>Annelida</taxon>
        <taxon>Polychaeta</taxon>
        <taxon>Polychaeta incertae sedis</taxon>
        <taxon>Dinophilidae</taxon>
        <taxon>Dimorphilus</taxon>
    </lineage>
</organism>
<dbReference type="SMART" id="SM00248">
    <property type="entry name" value="ANK"/>
    <property type="match status" value="6"/>
</dbReference>
<reference evidence="5 6" key="1">
    <citation type="submission" date="2020-08" db="EMBL/GenBank/DDBJ databases">
        <authorList>
            <person name="Hejnol A."/>
        </authorList>
    </citation>
    <scope>NUCLEOTIDE SEQUENCE [LARGE SCALE GENOMIC DNA]</scope>
</reference>
<dbReference type="CDD" id="cd03716">
    <property type="entry name" value="SOCS_ASB_like"/>
    <property type="match status" value="1"/>
</dbReference>
<dbReference type="InterPro" id="IPR051165">
    <property type="entry name" value="Multifunctional_ANK_Repeat"/>
</dbReference>
<dbReference type="Gene3D" id="1.25.40.20">
    <property type="entry name" value="Ankyrin repeat-containing domain"/>
    <property type="match status" value="3"/>
</dbReference>
<dbReference type="GO" id="GO:0035556">
    <property type="term" value="P:intracellular signal transduction"/>
    <property type="evidence" value="ECO:0007669"/>
    <property type="project" value="InterPro"/>
</dbReference>
<gene>
    <name evidence="5" type="ORF">DGYR_LOCUS649</name>
</gene>
<feature type="repeat" description="ANK" evidence="3">
    <location>
        <begin position="144"/>
        <end position="176"/>
    </location>
</feature>
<sequence length="710" mass="79350">MSETPIENDELAELSNSNVNQTMKMLLGKNLWRKANKWSNSLYYHLQPIFSASVEAPTPSNIISNIGQRLFKILEERNNSNVNKVKLKYFNEFQEILQECCDIDSLLQVINNKGYNLLQTATEYGDIAIVDSLISEGASPDSGKCSSPLHIACSKGDLQLVLHLLTLGANLSKKSGMCWPKSHLPVRHVPSRFHFLETDIYMCDTNAQLPLMCAIERDHVIIVKEIWQVYRPINSYPLHCAAKNGSLQCVEYLIFKEEIDKIDDEAMTPLMHGVSSSIDVTKALLDAGADVHCQNENGGILHHLFKNLQNPLELYDVTKLLLGHGLDTSINILDKDKNTALHGLVVLCNRKLETLSGVKSDQSKFDVIVVRTIELLLLHNVDVNSVNSSGVTALHKLLLTFDFVLSNDPRAITVDTLPQRECYEINMDVLNACVSMLGQHRADVCSLTAAGRAPIVIVLQSVLGAQLGHLKRFSNGLVDILRILCTHGAKPSLHRNTHNLVVATITKLSEKCIQNLEISEFTLSIYETLFDFDLDPNRTGQPPANLLAQTIRTFGLAKTENGVNFVCKIVQCLLQHSVNPDIEPYALDPEFCSSQSCVFLRKSSNGILQLAIDELQSLPPSKASEYASLELLHLLCNSVSHSVLYSLSKRSLATINPKLKKILLDYTEQPRSLKQCTRVIIYKQLRRKLLIGVDLLPLPDMLKRYLLYVQ</sequence>
<protein>
    <submittedName>
        <fullName evidence="5">DgyrCDS651</fullName>
    </submittedName>
</protein>
<dbReference type="SUPFAM" id="SSF158235">
    <property type="entry name" value="SOCS box-like"/>
    <property type="match status" value="1"/>
</dbReference>
<accession>A0A7I8V6V1</accession>
<dbReference type="Proteomes" id="UP000549394">
    <property type="component" value="Unassembled WGS sequence"/>
</dbReference>
<dbReference type="Gene3D" id="1.10.750.20">
    <property type="entry name" value="SOCS box"/>
    <property type="match status" value="1"/>
</dbReference>
<keyword evidence="6" id="KW-1185">Reference proteome</keyword>
<evidence type="ECO:0000313" key="5">
    <source>
        <dbReference type="EMBL" id="CAD5111336.1"/>
    </source>
</evidence>
<feature type="domain" description="SOCS box" evidence="4">
    <location>
        <begin position="658"/>
        <end position="710"/>
    </location>
</feature>
<dbReference type="AlphaFoldDB" id="A0A7I8V6V1"/>
<name>A0A7I8V6V1_9ANNE</name>
<dbReference type="InterPro" id="IPR001496">
    <property type="entry name" value="SOCS_box"/>
</dbReference>
<keyword evidence="1" id="KW-0677">Repeat</keyword>
<dbReference type="SUPFAM" id="SSF48403">
    <property type="entry name" value="Ankyrin repeat"/>
    <property type="match status" value="1"/>
</dbReference>
<dbReference type="PANTHER" id="PTHR24123">
    <property type="entry name" value="ANKYRIN REPEAT-CONTAINING"/>
    <property type="match status" value="1"/>
</dbReference>
<dbReference type="PANTHER" id="PTHR24123:SF33">
    <property type="entry name" value="PROTEIN HOS4"/>
    <property type="match status" value="1"/>
</dbReference>
<dbReference type="PROSITE" id="PS50225">
    <property type="entry name" value="SOCS"/>
    <property type="match status" value="1"/>
</dbReference>
<proteinExistence type="predicted"/>
<dbReference type="InterPro" id="IPR036770">
    <property type="entry name" value="Ankyrin_rpt-contain_sf"/>
</dbReference>
<dbReference type="EMBL" id="CAJFCJ010000001">
    <property type="protein sequence ID" value="CAD5111336.1"/>
    <property type="molecule type" value="Genomic_DNA"/>
</dbReference>
<keyword evidence="2 3" id="KW-0040">ANK repeat</keyword>
<comment type="caution">
    <text evidence="5">The sequence shown here is derived from an EMBL/GenBank/DDBJ whole genome shotgun (WGS) entry which is preliminary data.</text>
</comment>
<dbReference type="InterPro" id="IPR036036">
    <property type="entry name" value="SOCS_box-like_dom_sf"/>
</dbReference>
<evidence type="ECO:0000259" key="4">
    <source>
        <dbReference type="PROSITE" id="PS50225"/>
    </source>
</evidence>
<dbReference type="PROSITE" id="PS50297">
    <property type="entry name" value="ANK_REP_REGION"/>
    <property type="match status" value="1"/>
</dbReference>
<dbReference type="InterPro" id="IPR002110">
    <property type="entry name" value="Ankyrin_rpt"/>
</dbReference>